<name>A0ABS2WV20_9BACT</name>
<dbReference type="Pfam" id="PF00596">
    <property type="entry name" value="Aldolase_II"/>
    <property type="match status" value="1"/>
</dbReference>
<comment type="caution">
    <text evidence="2">The sequence shown here is derived from an EMBL/GenBank/DDBJ whole genome shotgun (WGS) entry which is preliminary data.</text>
</comment>
<dbReference type="RefSeq" id="WP_205460063.1">
    <property type="nucleotide sequence ID" value="NZ_JAFHKK010000042.1"/>
</dbReference>
<proteinExistence type="predicted"/>
<reference evidence="3" key="1">
    <citation type="submission" date="2021-02" db="EMBL/GenBank/DDBJ databases">
        <title>Sulfurospirillum tamanensis sp. nov.</title>
        <authorList>
            <person name="Merkel A.Y."/>
        </authorList>
    </citation>
    <scope>NUCLEOTIDE SEQUENCE [LARGE SCALE GENOMIC DNA]</scope>
    <source>
        <strain evidence="3">T05b</strain>
    </source>
</reference>
<gene>
    <name evidence="2" type="ORF">JWV37_11970</name>
</gene>
<dbReference type="InterPro" id="IPR001303">
    <property type="entry name" value="Aldolase_II/adducin_N"/>
</dbReference>
<reference evidence="2 3" key="2">
    <citation type="submission" date="2021-02" db="EMBL/GenBank/DDBJ databases">
        <title>Sulfurospirillum tamanensis sp. nov.</title>
        <authorList>
            <person name="Frolova A."/>
            <person name="Merkel A."/>
            <person name="Slobodkin A."/>
        </authorList>
    </citation>
    <scope>NUCLEOTIDE SEQUENCE [LARGE SCALE GENOMIC DNA]</scope>
    <source>
        <strain evidence="2 3">T05b</strain>
    </source>
</reference>
<protein>
    <submittedName>
        <fullName evidence="2">Class II aldolase/adducin family protein</fullName>
    </submittedName>
</protein>
<dbReference type="Proteomes" id="UP000703590">
    <property type="component" value="Unassembled WGS sequence"/>
</dbReference>
<dbReference type="EMBL" id="JAFHKK010000042">
    <property type="protein sequence ID" value="MBN2965502.1"/>
    <property type="molecule type" value="Genomic_DNA"/>
</dbReference>
<evidence type="ECO:0000313" key="2">
    <source>
        <dbReference type="EMBL" id="MBN2965502.1"/>
    </source>
</evidence>
<keyword evidence="3" id="KW-1185">Reference proteome</keyword>
<dbReference type="InterPro" id="IPR036409">
    <property type="entry name" value="Aldolase_II/adducin_N_sf"/>
</dbReference>
<sequence length="390" mass="42704">MKSLWDERTAPSAHDPLALRVYTSNLLGQSDALVLHGGGNTSVKITDNSMPMLYVKGSGWDLVSIQKEGFAPVKLAPLLALAQRESLSDTDMVAAQRAAMSDPSAPNPSVEAILHALIPFAYVDHTHADAVVTISNSQNGEAHIKALYPDFLILPYVMPGFLLAREIYLHTQTLDWSTCKGIILHHHGIFTFGDDAKEAYEKMIDAVSIAEEFLAHHAPLATPVQMPTRTFDVALLCQEVQTRKGHPVEMVLNQSPLALTYASNLALTCKGVLTPEHIIRTKRTPLVLGQGEALKPALEAYEAAYLAYFARYAKEEICLNTAPNYAVIEGFGVVSFGKNAKEAQIIDDIISHTMEAVLRAEALGGYVSIDEAQSFGMEYWELEQAKMRKA</sequence>
<accession>A0ABS2WV20</accession>
<dbReference type="SMART" id="SM01007">
    <property type="entry name" value="Aldolase_II"/>
    <property type="match status" value="1"/>
</dbReference>
<evidence type="ECO:0000259" key="1">
    <source>
        <dbReference type="SMART" id="SM01007"/>
    </source>
</evidence>
<feature type="domain" description="Class II aldolase/adducin N-terminal" evidence="1">
    <location>
        <begin position="19"/>
        <end position="214"/>
    </location>
</feature>
<dbReference type="Gene3D" id="3.40.225.10">
    <property type="entry name" value="Class II aldolase/adducin N-terminal domain"/>
    <property type="match status" value="1"/>
</dbReference>
<organism evidence="2 3">
    <name type="scientific">Sulfurospirillum tamanense</name>
    <dbReference type="NCBI Taxonomy" id="2813362"/>
    <lineage>
        <taxon>Bacteria</taxon>
        <taxon>Pseudomonadati</taxon>
        <taxon>Campylobacterota</taxon>
        <taxon>Epsilonproteobacteria</taxon>
        <taxon>Campylobacterales</taxon>
        <taxon>Sulfurospirillaceae</taxon>
        <taxon>Sulfurospirillum</taxon>
    </lineage>
</organism>
<evidence type="ECO:0000313" key="3">
    <source>
        <dbReference type="Proteomes" id="UP000703590"/>
    </source>
</evidence>
<dbReference type="SUPFAM" id="SSF53639">
    <property type="entry name" value="AraD/HMP-PK domain-like"/>
    <property type="match status" value="1"/>
</dbReference>